<dbReference type="PANTHER" id="PTHR42879:SF2">
    <property type="entry name" value="3-OXOACYL-[ACYL-CARRIER-PROTEIN] REDUCTASE FABG"/>
    <property type="match status" value="1"/>
</dbReference>
<dbReference type="InterPro" id="IPR050259">
    <property type="entry name" value="SDR"/>
</dbReference>
<sequence>MSGITGKTAVVTGAGGGLGVAIASTLVGLGANVALIDRDEEALTNAAASMTGGEGRIETFCIDLADAEQTASLPALVEERMGLISILVNNAGIRSISPLIEHSLDSWRATLDVNLTAPFLLIKNTAPQMLASGGGAIVNVTSVAAELGFKNRSSYNASKGGLEMLTKSAALELGGSGIRCNAVAPGIIETPLNSSYFQDEAFAARIVDNTPARAWGRPSDIAEAVAFLCGDGSRFINGATLLVDGGWSAGKGY</sequence>
<keyword evidence="3" id="KW-0964">Secreted</keyword>
<dbReference type="PRINTS" id="PR00081">
    <property type="entry name" value="GDHRDH"/>
</dbReference>
<comment type="catalytic activity">
    <reaction evidence="6">
        <text>a (3R)-hydroxyacyl-[ACP] + NADP(+) = a 3-oxoacyl-[ACP] + NADPH + H(+)</text>
        <dbReference type="Rhea" id="RHEA:17397"/>
        <dbReference type="Rhea" id="RHEA-COMP:9916"/>
        <dbReference type="Rhea" id="RHEA-COMP:9945"/>
        <dbReference type="ChEBI" id="CHEBI:15378"/>
        <dbReference type="ChEBI" id="CHEBI:57783"/>
        <dbReference type="ChEBI" id="CHEBI:58349"/>
        <dbReference type="ChEBI" id="CHEBI:78776"/>
        <dbReference type="ChEBI" id="CHEBI:78827"/>
        <dbReference type="EC" id="1.1.1.100"/>
    </reaction>
    <physiologicalReaction direction="right-to-left" evidence="6">
        <dbReference type="Rhea" id="RHEA:17399"/>
    </physiologicalReaction>
</comment>
<evidence type="ECO:0000256" key="5">
    <source>
        <dbReference type="ARBA" id="ARBA00040781"/>
    </source>
</evidence>
<evidence type="ECO:0000313" key="7">
    <source>
        <dbReference type="EMBL" id="SNT35948.1"/>
    </source>
</evidence>
<dbReference type="GO" id="GO:0004316">
    <property type="term" value="F:3-oxoacyl-[acyl-carrier-protein] reductase (NADPH) activity"/>
    <property type="evidence" value="ECO:0007669"/>
    <property type="project" value="UniProtKB-EC"/>
</dbReference>
<dbReference type="AlphaFoldDB" id="A0A239M1H3"/>
<evidence type="ECO:0000256" key="2">
    <source>
        <dbReference type="ARBA" id="ARBA00006484"/>
    </source>
</evidence>
<comment type="subcellular location">
    <subcellularLocation>
        <location evidence="1">Secreted</location>
        <location evidence="1">Cell wall</location>
    </subcellularLocation>
</comment>
<accession>A0A239M1H3</accession>
<keyword evidence="4" id="KW-0560">Oxidoreductase</keyword>
<evidence type="ECO:0000256" key="6">
    <source>
        <dbReference type="ARBA" id="ARBA00047400"/>
    </source>
</evidence>
<evidence type="ECO:0000256" key="4">
    <source>
        <dbReference type="ARBA" id="ARBA00023002"/>
    </source>
</evidence>
<dbReference type="EMBL" id="FZOW01000015">
    <property type="protein sequence ID" value="SNT35948.1"/>
    <property type="molecule type" value="Genomic_DNA"/>
</dbReference>
<gene>
    <name evidence="7" type="ORF">SAMN05421642_11552</name>
</gene>
<dbReference type="PRINTS" id="PR00080">
    <property type="entry name" value="SDRFAMILY"/>
</dbReference>
<dbReference type="PROSITE" id="PS00061">
    <property type="entry name" value="ADH_SHORT"/>
    <property type="match status" value="1"/>
</dbReference>
<evidence type="ECO:0000256" key="1">
    <source>
        <dbReference type="ARBA" id="ARBA00004191"/>
    </source>
</evidence>
<dbReference type="Proteomes" id="UP000198327">
    <property type="component" value="Unassembled WGS sequence"/>
</dbReference>
<evidence type="ECO:0000313" key="8">
    <source>
        <dbReference type="Proteomes" id="UP000198327"/>
    </source>
</evidence>
<dbReference type="InterPro" id="IPR002347">
    <property type="entry name" value="SDR_fam"/>
</dbReference>
<dbReference type="InterPro" id="IPR020904">
    <property type="entry name" value="Sc_DH/Rdtase_CS"/>
</dbReference>
<proteinExistence type="inferred from homology"/>
<dbReference type="FunFam" id="3.40.50.720:FF:000084">
    <property type="entry name" value="Short-chain dehydrogenase reductase"/>
    <property type="match status" value="1"/>
</dbReference>
<organism evidence="7 8">
    <name type="scientific">Rhodococcoides kyotonense</name>
    <dbReference type="NCBI Taxonomy" id="398843"/>
    <lineage>
        <taxon>Bacteria</taxon>
        <taxon>Bacillati</taxon>
        <taxon>Actinomycetota</taxon>
        <taxon>Actinomycetes</taxon>
        <taxon>Mycobacteriales</taxon>
        <taxon>Nocardiaceae</taxon>
        <taxon>Rhodococcoides</taxon>
    </lineage>
</organism>
<dbReference type="CDD" id="cd05233">
    <property type="entry name" value="SDR_c"/>
    <property type="match status" value="1"/>
</dbReference>
<comment type="similarity">
    <text evidence="2">Belongs to the short-chain dehydrogenases/reductases (SDR) family.</text>
</comment>
<dbReference type="GO" id="GO:0032787">
    <property type="term" value="P:monocarboxylic acid metabolic process"/>
    <property type="evidence" value="ECO:0007669"/>
    <property type="project" value="UniProtKB-ARBA"/>
</dbReference>
<dbReference type="Pfam" id="PF13561">
    <property type="entry name" value="adh_short_C2"/>
    <property type="match status" value="1"/>
</dbReference>
<keyword evidence="8" id="KW-1185">Reference proteome</keyword>
<keyword evidence="3" id="KW-0134">Cell wall</keyword>
<name>A0A239M1H3_9NOCA</name>
<dbReference type="OrthoDB" id="286404at2"/>
<dbReference type="PANTHER" id="PTHR42879">
    <property type="entry name" value="3-OXOACYL-(ACYL-CARRIER-PROTEIN) REDUCTASE"/>
    <property type="match status" value="1"/>
</dbReference>
<protein>
    <recommendedName>
        <fullName evidence="5">3-oxoacyl-[acyl-carrier-protein] reductase MabA</fullName>
    </recommendedName>
</protein>
<dbReference type="Gene3D" id="3.40.50.720">
    <property type="entry name" value="NAD(P)-binding Rossmann-like Domain"/>
    <property type="match status" value="1"/>
</dbReference>
<reference evidence="8" key="1">
    <citation type="submission" date="2017-06" db="EMBL/GenBank/DDBJ databases">
        <authorList>
            <person name="Varghese N."/>
            <person name="Submissions S."/>
        </authorList>
    </citation>
    <scope>NUCLEOTIDE SEQUENCE [LARGE SCALE GENOMIC DNA]</scope>
    <source>
        <strain evidence="8">JCM 23211</strain>
    </source>
</reference>
<dbReference type="InterPro" id="IPR036291">
    <property type="entry name" value="NAD(P)-bd_dom_sf"/>
</dbReference>
<evidence type="ECO:0000256" key="3">
    <source>
        <dbReference type="ARBA" id="ARBA00022512"/>
    </source>
</evidence>
<dbReference type="SUPFAM" id="SSF51735">
    <property type="entry name" value="NAD(P)-binding Rossmann-fold domains"/>
    <property type="match status" value="1"/>
</dbReference>